<sequence>MIISRGCSGAQSAVRVDRVTTHEIEREDPVLDENGNEDVAGGRMRTISTRGAGQPECNLGGGNRSVGDDCIRTGGARDTKKDSLASAGLDSGGKRAIGTRGPESLRFPIAECLARRAHRKDGNQPGHVLMSRSPPSPRELASAARYKVTGVIGYDADARAAIQLGCRRQMGTGLPPVRCTITMATHDSYFSCSLCADTFGGEWAPRVEDSRYTASSRRARVLEESIGISSAREKRYVGQRVVCGRHRTPGWARFDCSECCVFVSMPLDEGAHGEAHT</sequence>
<dbReference type="AlphaFoldDB" id="A0AAD7K2Y5"/>
<dbReference type="Proteomes" id="UP001215280">
    <property type="component" value="Unassembled WGS sequence"/>
</dbReference>
<name>A0AAD7K2Y5_9AGAR</name>
<evidence type="ECO:0000313" key="4">
    <source>
        <dbReference type="Proteomes" id="UP001215280"/>
    </source>
</evidence>
<accession>A0AAD7K2Y5</accession>
<evidence type="ECO:0000259" key="2">
    <source>
        <dbReference type="PROSITE" id="PS00028"/>
    </source>
</evidence>
<feature type="compositionally biased region" description="Basic and acidic residues" evidence="1">
    <location>
        <begin position="74"/>
        <end position="83"/>
    </location>
</feature>
<reference evidence="3" key="1">
    <citation type="submission" date="2023-03" db="EMBL/GenBank/DDBJ databases">
        <title>Massive genome expansion in bonnet fungi (Mycena s.s.) driven by repeated elements and novel gene families across ecological guilds.</title>
        <authorList>
            <consortium name="Lawrence Berkeley National Laboratory"/>
            <person name="Harder C.B."/>
            <person name="Miyauchi S."/>
            <person name="Viragh M."/>
            <person name="Kuo A."/>
            <person name="Thoen E."/>
            <person name="Andreopoulos B."/>
            <person name="Lu D."/>
            <person name="Skrede I."/>
            <person name="Drula E."/>
            <person name="Henrissat B."/>
            <person name="Morin E."/>
            <person name="Kohler A."/>
            <person name="Barry K."/>
            <person name="LaButti K."/>
            <person name="Morin E."/>
            <person name="Salamov A."/>
            <person name="Lipzen A."/>
            <person name="Mereny Z."/>
            <person name="Hegedus B."/>
            <person name="Baldrian P."/>
            <person name="Stursova M."/>
            <person name="Weitz H."/>
            <person name="Taylor A."/>
            <person name="Grigoriev I.V."/>
            <person name="Nagy L.G."/>
            <person name="Martin F."/>
            <person name="Kauserud H."/>
        </authorList>
    </citation>
    <scope>NUCLEOTIDE SEQUENCE</scope>
    <source>
        <strain evidence="3">CBHHK188m</strain>
    </source>
</reference>
<comment type="caution">
    <text evidence="3">The sequence shown here is derived from an EMBL/GenBank/DDBJ whole genome shotgun (WGS) entry which is preliminary data.</text>
</comment>
<keyword evidence="4" id="KW-1185">Reference proteome</keyword>
<dbReference type="InterPro" id="IPR013087">
    <property type="entry name" value="Znf_C2H2_type"/>
</dbReference>
<gene>
    <name evidence="3" type="ORF">DFH07DRAFT_766903</name>
</gene>
<feature type="region of interest" description="Disordered" evidence="1">
    <location>
        <begin position="74"/>
        <end position="100"/>
    </location>
</feature>
<proteinExistence type="predicted"/>
<protein>
    <recommendedName>
        <fullName evidence="2">C2H2-type domain-containing protein</fullName>
    </recommendedName>
</protein>
<dbReference type="EMBL" id="JARJLG010000013">
    <property type="protein sequence ID" value="KAJ7775963.1"/>
    <property type="molecule type" value="Genomic_DNA"/>
</dbReference>
<organism evidence="3 4">
    <name type="scientific">Mycena maculata</name>
    <dbReference type="NCBI Taxonomy" id="230809"/>
    <lineage>
        <taxon>Eukaryota</taxon>
        <taxon>Fungi</taxon>
        <taxon>Dikarya</taxon>
        <taxon>Basidiomycota</taxon>
        <taxon>Agaricomycotina</taxon>
        <taxon>Agaricomycetes</taxon>
        <taxon>Agaricomycetidae</taxon>
        <taxon>Agaricales</taxon>
        <taxon>Marasmiineae</taxon>
        <taxon>Mycenaceae</taxon>
        <taxon>Mycena</taxon>
    </lineage>
</organism>
<evidence type="ECO:0000256" key="1">
    <source>
        <dbReference type="SAM" id="MobiDB-lite"/>
    </source>
</evidence>
<dbReference type="PROSITE" id="PS00028">
    <property type="entry name" value="ZINC_FINGER_C2H2_1"/>
    <property type="match status" value="1"/>
</dbReference>
<evidence type="ECO:0000313" key="3">
    <source>
        <dbReference type="EMBL" id="KAJ7775963.1"/>
    </source>
</evidence>
<feature type="domain" description="C2H2-type" evidence="2">
    <location>
        <begin position="256"/>
        <end position="276"/>
    </location>
</feature>